<dbReference type="GO" id="GO:0008289">
    <property type="term" value="F:lipid binding"/>
    <property type="evidence" value="ECO:0007669"/>
    <property type="project" value="InterPro"/>
</dbReference>
<evidence type="ECO:0000256" key="3">
    <source>
        <dbReference type="ARBA" id="ARBA00023155"/>
    </source>
</evidence>
<gene>
    <name evidence="8" type="ORF">OLC1_LOCUS2474</name>
</gene>
<evidence type="ECO:0000313" key="9">
    <source>
        <dbReference type="Proteomes" id="UP001161247"/>
    </source>
</evidence>
<accession>A0AAV1C4N7</accession>
<evidence type="ECO:0000256" key="5">
    <source>
        <dbReference type="ARBA" id="ARBA00023242"/>
    </source>
</evidence>
<keyword evidence="6" id="KW-0175">Coiled coil</keyword>
<dbReference type="SUPFAM" id="SSF55961">
    <property type="entry name" value="Bet v1-like"/>
    <property type="match status" value="2"/>
</dbReference>
<evidence type="ECO:0000256" key="4">
    <source>
        <dbReference type="ARBA" id="ARBA00023163"/>
    </source>
</evidence>
<sequence length="612" mass="67803">MSFRYALASGYCPSCGGQPVAPHSSLEANDLRLENARLKAEIARAKDFLAQFKENESLNQNNVCPNPPPDVEEEGQLEGNLHFKDTPTMSFGVRSPSPPPPVNNLDRRWINELASSGMSELYQMSLAEYPLWVPSNEQRQLQLNQEIYYEIFKKVENVMRRPSSFKREGTRHTEIVMMDSLLLVNVLMEMEKFLAVFNSIVSKVDILDIITAGEAGSCGHSLLVLSVEYHVLTPIVPTRNSIFARHCRKFADDTWVVVDVSLDHKYGTGSVHPNCHRMPSGCIIQAIPSGGSRVTWIEHVEVEDRRVHSLRKPCVDSLLAFGAERWVSILARQCERLAAVSVLNFPPDDVNHIVLTHPKVRRDIFKLSESMVLSFSNGVTSSPSHSWINQSSGNGSDRIRFAIKTTQSNDPAGKASSTILSATTFFWLPLHHKLVFEFLSDQNTRKQWNILARTGEIEEFVHITTGHEVANCVSMFRVLNGANTGPELLVLQECSTNPTSSCVVYAPIDSQGVRKLLFGRMPENGEDLLPSGFTIYPSCRPSSLATLTNPEQVISRAGAGAAGSLVTMSFQVQVDPSDTTSIFSINGSIASITSLIESTMKRIKTGLLPNFL</sequence>
<proteinExistence type="predicted"/>
<dbReference type="GO" id="GO:0003677">
    <property type="term" value="F:DNA binding"/>
    <property type="evidence" value="ECO:0007669"/>
    <property type="project" value="UniProtKB-KW"/>
</dbReference>
<dbReference type="InterPro" id="IPR057993">
    <property type="entry name" value="HD-Zip_IV_C"/>
</dbReference>
<dbReference type="InterPro" id="IPR042160">
    <property type="entry name" value="HD-Zip_IV"/>
</dbReference>
<dbReference type="PANTHER" id="PTHR45654">
    <property type="entry name" value="HOMEOBOX-LEUCINE ZIPPER PROTEIN MERISTEM L1"/>
    <property type="match status" value="1"/>
</dbReference>
<feature type="domain" description="START" evidence="7">
    <location>
        <begin position="103"/>
        <end position="339"/>
    </location>
</feature>
<feature type="coiled-coil region" evidence="6">
    <location>
        <begin position="28"/>
        <end position="55"/>
    </location>
</feature>
<evidence type="ECO:0000256" key="1">
    <source>
        <dbReference type="ARBA" id="ARBA00023015"/>
    </source>
</evidence>
<keyword evidence="2" id="KW-0238">DNA-binding</keyword>
<dbReference type="CDD" id="cd08875">
    <property type="entry name" value="START_ArGLABRA2_like"/>
    <property type="match status" value="1"/>
</dbReference>
<reference evidence="8" key="1">
    <citation type="submission" date="2023-03" db="EMBL/GenBank/DDBJ databases">
        <authorList>
            <person name="Julca I."/>
        </authorList>
    </citation>
    <scope>NUCLEOTIDE SEQUENCE</scope>
</reference>
<organism evidence="8 9">
    <name type="scientific">Oldenlandia corymbosa var. corymbosa</name>
    <dbReference type="NCBI Taxonomy" id="529605"/>
    <lineage>
        <taxon>Eukaryota</taxon>
        <taxon>Viridiplantae</taxon>
        <taxon>Streptophyta</taxon>
        <taxon>Embryophyta</taxon>
        <taxon>Tracheophyta</taxon>
        <taxon>Spermatophyta</taxon>
        <taxon>Magnoliopsida</taxon>
        <taxon>eudicotyledons</taxon>
        <taxon>Gunneridae</taxon>
        <taxon>Pentapetalae</taxon>
        <taxon>asterids</taxon>
        <taxon>lamiids</taxon>
        <taxon>Gentianales</taxon>
        <taxon>Rubiaceae</taxon>
        <taxon>Rubioideae</taxon>
        <taxon>Spermacoceae</taxon>
        <taxon>Hedyotis-Oldenlandia complex</taxon>
        <taxon>Oldenlandia</taxon>
    </lineage>
</organism>
<keyword evidence="9" id="KW-1185">Reference proteome</keyword>
<dbReference type="InterPro" id="IPR023393">
    <property type="entry name" value="START-like_dom_sf"/>
</dbReference>
<protein>
    <submittedName>
        <fullName evidence="8">OLC1v1025038C1</fullName>
    </submittedName>
</protein>
<dbReference type="EMBL" id="OX459118">
    <property type="protein sequence ID" value="CAI9090291.1"/>
    <property type="molecule type" value="Genomic_DNA"/>
</dbReference>
<dbReference type="InterPro" id="IPR002913">
    <property type="entry name" value="START_lipid-bd_dom"/>
</dbReference>
<evidence type="ECO:0000256" key="6">
    <source>
        <dbReference type="SAM" id="Coils"/>
    </source>
</evidence>
<keyword evidence="5" id="KW-0539">Nucleus</keyword>
<dbReference type="Proteomes" id="UP001161247">
    <property type="component" value="Chromosome 1"/>
</dbReference>
<evidence type="ECO:0000313" key="8">
    <source>
        <dbReference type="EMBL" id="CAI9090291.1"/>
    </source>
</evidence>
<dbReference type="SMART" id="SM00234">
    <property type="entry name" value="START"/>
    <property type="match status" value="1"/>
</dbReference>
<name>A0AAV1C4N7_OLDCO</name>
<keyword evidence="3" id="KW-0371">Homeobox</keyword>
<dbReference type="Pfam" id="PF25797">
    <property type="entry name" value="PDF2_C"/>
    <property type="match status" value="1"/>
</dbReference>
<keyword evidence="4" id="KW-0804">Transcription</keyword>
<evidence type="ECO:0000259" key="7">
    <source>
        <dbReference type="PROSITE" id="PS50848"/>
    </source>
</evidence>
<evidence type="ECO:0000256" key="2">
    <source>
        <dbReference type="ARBA" id="ARBA00023125"/>
    </source>
</evidence>
<dbReference type="AlphaFoldDB" id="A0AAV1C4N7"/>
<dbReference type="PROSITE" id="PS50848">
    <property type="entry name" value="START"/>
    <property type="match status" value="1"/>
</dbReference>
<keyword evidence="1" id="KW-0805">Transcription regulation</keyword>
<dbReference type="Pfam" id="PF01852">
    <property type="entry name" value="START"/>
    <property type="match status" value="1"/>
</dbReference>
<dbReference type="PANTHER" id="PTHR45654:SF93">
    <property type="entry name" value="HOMEOBOX-LEUCINE ZIPPER PROTEIN HDG2-RELATED"/>
    <property type="match status" value="1"/>
</dbReference>
<dbReference type="Gene3D" id="3.30.530.20">
    <property type="match status" value="1"/>
</dbReference>